<evidence type="ECO:0000313" key="2">
    <source>
        <dbReference type="Proteomes" id="UP000076154"/>
    </source>
</evidence>
<dbReference type="SUPFAM" id="SSF52047">
    <property type="entry name" value="RNI-like"/>
    <property type="match status" value="1"/>
</dbReference>
<protein>
    <recommendedName>
        <fullName evidence="3">F-box domain-containing protein</fullName>
    </recommendedName>
</protein>
<organism evidence="1 2">
    <name type="scientific">Hypsizygus marmoreus</name>
    <name type="common">White beech mushroom</name>
    <name type="synonym">Agaricus marmoreus</name>
    <dbReference type="NCBI Taxonomy" id="39966"/>
    <lineage>
        <taxon>Eukaryota</taxon>
        <taxon>Fungi</taxon>
        <taxon>Dikarya</taxon>
        <taxon>Basidiomycota</taxon>
        <taxon>Agaricomycotina</taxon>
        <taxon>Agaricomycetes</taxon>
        <taxon>Agaricomycetidae</taxon>
        <taxon>Agaricales</taxon>
        <taxon>Tricholomatineae</taxon>
        <taxon>Lyophyllaceae</taxon>
        <taxon>Hypsizygus</taxon>
    </lineage>
</organism>
<keyword evidence="2" id="KW-1185">Reference proteome</keyword>
<evidence type="ECO:0000313" key="1">
    <source>
        <dbReference type="EMBL" id="RDB14844.1"/>
    </source>
</evidence>
<dbReference type="EMBL" id="LUEZ02000096">
    <property type="protein sequence ID" value="RDB14844.1"/>
    <property type="molecule type" value="Genomic_DNA"/>
</dbReference>
<gene>
    <name evidence="1" type="ORF">Hypma_016479</name>
</gene>
<sequence length="283" mass="32230">MHRCLQVPEIISLICIEISGDKPLAITSHTSLAALAQTCKFFQDPALDELWKAQSSLKPLLRCFPADALAKDKQGRLLFYRPLERRDWSRVLFYAPRIKVLTSKINTVTRQFPAPEYDFADISVWQMLAISKPPSLKHFLPNLRSLAWHESQDATSPFIILLLAPTVTHLDFWTKTTAAESPLLLSVVPSLHELCPLLEHIQLLGQTTPTGIRIVSEMVSQWNSLRQIDIDTLNPRALLHLANMPTLEILRIWGAYQLGEVRWTGDELFPVLRQLILRNPNMT</sequence>
<comment type="caution">
    <text evidence="1">The sequence shown here is derived from an EMBL/GenBank/DDBJ whole genome shotgun (WGS) entry which is preliminary data.</text>
</comment>
<dbReference type="InParanoid" id="A0A369J5S6"/>
<evidence type="ECO:0008006" key="3">
    <source>
        <dbReference type="Google" id="ProtNLM"/>
    </source>
</evidence>
<proteinExistence type="predicted"/>
<dbReference type="Proteomes" id="UP000076154">
    <property type="component" value="Unassembled WGS sequence"/>
</dbReference>
<dbReference type="InterPro" id="IPR032675">
    <property type="entry name" value="LRR_dom_sf"/>
</dbReference>
<accession>A0A369J5S6</accession>
<name>A0A369J5S6_HYPMA</name>
<dbReference type="OrthoDB" id="3255541at2759"/>
<dbReference type="Gene3D" id="3.80.10.10">
    <property type="entry name" value="Ribonuclease Inhibitor"/>
    <property type="match status" value="1"/>
</dbReference>
<reference evidence="1" key="1">
    <citation type="submission" date="2018-04" db="EMBL/GenBank/DDBJ databases">
        <title>Whole genome sequencing of Hypsizygus marmoreus.</title>
        <authorList>
            <person name="Choi I.-G."/>
            <person name="Min B."/>
            <person name="Kim J.-G."/>
            <person name="Kim S."/>
            <person name="Oh Y.-L."/>
            <person name="Kong W.-S."/>
            <person name="Park H."/>
            <person name="Jeong J."/>
            <person name="Song E.-S."/>
        </authorList>
    </citation>
    <scope>NUCLEOTIDE SEQUENCE [LARGE SCALE GENOMIC DNA]</scope>
    <source>
        <strain evidence="1">51987-8</strain>
    </source>
</reference>
<dbReference type="AlphaFoldDB" id="A0A369J5S6"/>